<feature type="domain" description="Ras-GEF" evidence="7">
    <location>
        <begin position="1114"/>
        <end position="1346"/>
    </location>
</feature>
<reference evidence="10 11" key="1">
    <citation type="journal article" date="2019" name="Nat. Ecol. Evol.">
        <title>Megaphylogeny resolves global patterns of mushroom evolution.</title>
        <authorList>
            <person name="Varga T."/>
            <person name="Krizsan K."/>
            <person name="Foldi C."/>
            <person name="Dima B."/>
            <person name="Sanchez-Garcia M."/>
            <person name="Sanchez-Ramirez S."/>
            <person name="Szollosi G.J."/>
            <person name="Szarkandi J.G."/>
            <person name="Papp V."/>
            <person name="Albert L."/>
            <person name="Andreopoulos W."/>
            <person name="Angelini C."/>
            <person name="Antonin V."/>
            <person name="Barry K.W."/>
            <person name="Bougher N.L."/>
            <person name="Buchanan P."/>
            <person name="Buyck B."/>
            <person name="Bense V."/>
            <person name="Catcheside P."/>
            <person name="Chovatia M."/>
            <person name="Cooper J."/>
            <person name="Damon W."/>
            <person name="Desjardin D."/>
            <person name="Finy P."/>
            <person name="Geml J."/>
            <person name="Haridas S."/>
            <person name="Hughes K."/>
            <person name="Justo A."/>
            <person name="Karasinski D."/>
            <person name="Kautmanova I."/>
            <person name="Kiss B."/>
            <person name="Kocsube S."/>
            <person name="Kotiranta H."/>
            <person name="LaButti K.M."/>
            <person name="Lechner B.E."/>
            <person name="Liimatainen K."/>
            <person name="Lipzen A."/>
            <person name="Lukacs Z."/>
            <person name="Mihaltcheva S."/>
            <person name="Morgado L.N."/>
            <person name="Niskanen T."/>
            <person name="Noordeloos M.E."/>
            <person name="Ohm R.A."/>
            <person name="Ortiz-Santana B."/>
            <person name="Ovrebo C."/>
            <person name="Racz N."/>
            <person name="Riley R."/>
            <person name="Savchenko A."/>
            <person name="Shiryaev A."/>
            <person name="Soop K."/>
            <person name="Spirin V."/>
            <person name="Szebenyi C."/>
            <person name="Tomsovsky M."/>
            <person name="Tulloss R.E."/>
            <person name="Uehling J."/>
            <person name="Grigoriev I.V."/>
            <person name="Vagvolgyi C."/>
            <person name="Papp T."/>
            <person name="Martin F.M."/>
            <person name="Miettinen O."/>
            <person name="Hibbett D.S."/>
            <person name="Nagy L.G."/>
        </authorList>
    </citation>
    <scope>NUCLEOTIDE SEQUENCE [LARGE SCALE GENOMIC DNA]</scope>
    <source>
        <strain evidence="10 11">OMC1185</strain>
    </source>
</reference>
<proteinExistence type="predicted"/>
<dbReference type="GO" id="GO:0007265">
    <property type="term" value="P:Ras protein signal transduction"/>
    <property type="evidence" value="ECO:0007669"/>
    <property type="project" value="TreeGrafter"/>
</dbReference>
<dbReference type="InterPro" id="IPR008937">
    <property type="entry name" value="Ras-like_GEF"/>
</dbReference>
<dbReference type="InterPro" id="IPR019804">
    <property type="entry name" value="Ras_G-nucl-exch_fac_CS"/>
</dbReference>
<sequence length="1363" mass="150300">MAALATAAYSGGLPPHISGSAASNVARRSQQPSAEEESFITTFFCRALYDYEAQDASALSFRRNDIIEVLTRLDSGWWDGLLGEERGWFPSNYVTIITDQEAEAALGTSEAPRSQTGPMSDEAPDSVLDMASSLSRGQPESESEWLEGDMDFSSGRDAMNELASSAMEGGTQSSDFWVPEVTPDGQIYYVNTQTGEHSRDLPPEHGESAPSAGVTTLASPSSSRSGTSNGPTHPVAAGAVPRTISKGQAEPARPAGFGLAKRTGTPEPWVRRLADDGLSYYYYNKQTGQWQWTLPNSDSGASDDELARELGYDDTPGNRDTIVASTRIRSESAVSRPRGRGDRASIYSDDSDVQPRERERSLTSSTQRSVSTNGYSSTNGHNARSLEHKSIAELTSAERLAQDLQQALEPYPPESVTDLSTIAREAIAAVTDSIRPDGMTRRREQDDVLDRRILNVVLAIRNLLYISSPPSSHIPATALPPHARDYKFNPTAQGLQGHLKPAQRKVTATLSKLVLSARAMQYDSGSSNSETPNRIEADAAELERAIVSFVLEVQKYHNQMTPEERRAKLPSKRLHGVYSTSNIGLGLPGAGAGGHWKGFGFVQSGGNERAPSKVLSSDVVADAQELQLRVNEQIRHLMVSVSQFATSPDAIASGSQAVVTDLTGFLTHVGDISIKRHVDVYGIFRSSAIPPQEDAYLQAADKGRLLLRTLEAAAQALHDDGAMLFASSQGMSLQLNSLDLDELASLATSLKSNSVIVTESLETLLVVGQDQAELAGPDYHQTIDAGIPRLGTVESAYSSDINSLSDSFLDSEADDIVDTELAFSKPRARLNTNPDSMYSKASSASGRTLGTTESYTSSSNMSIAPTWSAQEPSIDTLVGSASPRVSMSAMEDDTNSIFDDDGDKSPARSNKLAKLLGDEVPRGVAEKMNASAKPWYLRPTYDANEILIEPDGTVRAGTVQQLVQRLTAHEHGDPNFNKIFLLTYKSFTTLDELFELLVQRFWIQPPEELNAREREDWVKHKQNIIRARVLNTFKSMITEEGFLEKEDLYILERIKAFVSDPRVVQYSGAKQLLINIERIQRGGEPVKMMSGFSQSPPQPIVPKSNKKLKFLDIDALELARQLTILESKMFMKIKATECLQRSKMSGQHNDSISEFIQTFNRIANWVKDAVLAKEDSRKRANTVKHFINTADRCRTLHNFSSMAAIISGLNASPIIRLKRTWEQVGQRFMNQLQSCHINTDKNYAAYRATLAKVTPPCVPFFGIYLTDLTFIGDGNADILNGNLVNFRKRQRVAEVIQEIKRWQSFPYNFQPVPVILAFVEENLNVFNTPLDYDEQFWQLSLEREPREREDEKMARLLQESGFL</sequence>
<dbReference type="PROSITE" id="PS00720">
    <property type="entry name" value="RASGEF"/>
    <property type="match status" value="1"/>
</dbReference>
<feature type="region of interest" description="Disordered" evidence="5">
    <location>
        <begin position="828"/>
        <end position="860"/>
    </location>
</feature>
<evidence type="ECO:0000256" key="1">
    <source>
        <dbReference type="ARBA" id="ARBA00022443"/>
    </source>
</evidence>
<dbReference type="InterPro" id="IPR001202">
    <property type="entry name" value="WW_dom"/>
</dbReference>
<dbReference type="SMART" id="SM00147">
    <property type="entry name" value="RasGEF"/>
    <property type="match status" value="1"/>
</dbReference>
<dbReference type="EMBL" id="ML213518">
    <property type="protein sequence ID" value="TFK48671.1"/>
    <property type="molecule type" value="Genomic_DNA"/>
</dbReference>
<dbReference type="InterPro" id="IPR036028">
    <property type="entry name" value="SH3-like_dom_sf"/>
</dbReference>
<dbReference type="SMART" id="SM00456">
    <property type="entry name" value="WW"/>
    <property type="match status" value="2"/>
</dbReference>
<gene>
    <name evidence="10" type="ORF">OE88DRAFT_1633954</name>
</gene>
<dbReference type="CDD" id="cd00201">
    <property type="entry name" value="WW"/>
    <property type="match status" value="2"/>
</dbReference>
<dbReference type="Gene3D" id="2.20.70.10">
    <property type="match status" value="2"/>
</dbReference>
<dbReference type="STRING" id="5364.A0A5C3N4H4"/>
<dbReference type="PANTHER" id="PTHR23113">
    <property type="entry name" value="GUANINE NUCLEOTIDE EXCHANGE FACTOR"/>
    <property type="match status" value="1"/>
</dbReference>
<accession>A0A5C3N4H4</accession>
<dbReference type="InterPro" id="IPR001895">
    <property type="entry name" value="RASGEF_cat_dom"/>
</dbReference>
<dbReference type="SMART" id="SM00229">
    <property type="entry name" value="RasGEFN"/>
    <property type="match status" value="1"/>
</dbReference>
<organism evidence="10 11">
    <name type="scientific">Heliocybe sulcata</name>
    <dbReference type="NCBI Taxonomy" id="5364"/>
    <lineage>
        <taxon>Eukaryota</taxon>
        <taxon>Fungi</taxon>
        <taxon>Dikarya</taxon>
        <taxon>Basidiomycota</taxon>
        <taxon>Agaricomycotina</taxon>
        <taxon>Agaricomycetes</taxon>
        <taxon>Gloeophyllales</taxon>
        <taxon>Gloeophyllaceae</taxon>
        <taxon>Heliocybe</taxon>
    </lineage>
</organism>
<evidence type="ECO:0000259" key="7">
    <source>
        <dbReference type="PROSITE" id="PS50009"/>
    </source>
</evidence>
<feature type="region of interest" description="Disordered" evidence="5">
    <location>
        <begin position="105"/>
        <end position="156"/>
    </location>
</feature>
<feature type="compositionally biased region" description="Polar residues" evidence="5">
    <location>
        <begin position="362"/>
        <end position="382"/>
    </location>
</feature>
<dbReference type="SUPFAM" id="SSF48366">
    <property type="entry name" value="Ras GEF"/>
    <property type="match status" value="1"/>
</dbReference>
<feature type="compositionally biased region" description="Polar residues" evidence="5">
    <location>
        <begin position="291"/>
        <end position="300"/>
    </location>
</feature>
<feature type="compositionally biased region" description="Polar residues" evidence="5">
    <location>
        <begin position="830"/>
        <end position="860"/>
    </location>
</feature>
<dbReference type="Gene3D" id="1.20.870.10">
    <property type="entry name" value="Son of sevenless (SoS) protein Chain: S domain 1"/>
    <property type="match status" value="1"/>
</dbReference>
<protein>
    <submittedName>
        <fullName evidence="10">Ras GEF</fullName>
    </submittedName>
</protein>
<evidence type="ECO:0000256" key="3">
    <source>
        <dbReference type="PROSITE-ProRule" id="PRU00168"/>
    </source>
</evidence>
<dbReference type="Pfam" id="PF00018">
    <property type="entry name" value="SH3_1"/>
    <property type="match status" value="1"/>
</dbReference>
<dbReference type="GO" id="GO:0005085">
    <property type="term" value="F:guanyl-nucleotide exchange factor activity"/>
    <property type="evidence" value="ECO:0007669"/>
    <property type="project" value="UniProtKB-KW"/>
</dbReference>
<dbReference type="OrthoDB" id="546434at2759"/>
<dbReference type="FunFam" id="2.30.30.40:FF:000072">
    <property type="entry name" value="Unconventional Myosin IB"/>
    <property type="match status" value="1"/>
</dbReference>
<keyword evidence="11" id="KW-1185">Reference proteome</keyword>
<evidence type="ECO:0000256" key="2">
    <source>
        <dbReference type="ARBA" id="ARBA00022658"/>
    </source>
</evidence>
<dbReference type="PROSITE" id="PS50009">
    <property type="entry name" value="RASGEF_CAT"/>
    <property type="match status" value="1"/>
</dbReference>
<dbReference type="CDD" id="cd06224">
    <property type="entry name" value="REM"/>
    <property type="match status" value="1"/>
</dbReference>
<dbReference type="Proteomes" id="UP000305948">
    <property type="component" value="Unassembled WGS sequence"/>
</dbReference>
<dbReference type="SUPFAM" id="SSF50044">
    <property type="entry name" value="SH3-domain"/>
    <property type="match status" value="1"/>
</dbReference>
<feature type="region of interest" description="Disordered" evidence="5">
    <location>
        <begin position="195"/>
        <end position="263"/>
    </location>
</feature>
<dbReference type="GO" id="GO:0005886">
    <property type="term" value="C:plasma membrane"/>
    <property type="evidence" value="ECO:0007669"/>
    <property type="project" value="TreeGrafter"/>
</dbReference>
<dbReference type="PANTHER" id="PTHR23113:SF368">
    <property type="entry name" value="CELL DIVISION CONTROL PROTEIN 25"/>
    <property type="match status" value="1"/>
</dbReference>
<feature type="domain" description="SH3" evidence="6">
    <location>
        <begin position="40"/>
        <end position="99"/>
    </location>
</feature>
<dbReference type="Pfam" id="PF00618">
    <property type="entry name" value="RasGEF_N"/>
    <property type="match status" value="1"/>
</dbReference>
<keyword evidence="1 4" id="KW-0728">SH3 domain</keyword>
<dbReference type="InterPro" id="IPR000651">
    <property type="entry name" value="Ras-like_Gua-exchang_fac_N"/>
</dbReference>
<evidence type="ECO:0000313" key="11">
    <source>
        <dbReference type="Proteomes" id="UP000305948"/>
    </source>
</evidence>
<feature type="region of interest" description="Disordered" evidence="5">
    <location>
        <begin position="291"/>
        <end position="384"/>
    </location>
</feature>
<dbReference type="InterPro" id="IPR036964">
    <property type="entry name" value="RASGEF_cat_dom_sf"/>
</dbReference>
<evidence type="ECO:0000256" key="5">
    <source>
        <dbReference type="SAM" id="MobiDB-lite"/>
    </source>
</evidence>
<keyword evidence="2 3" id="KW-0344">Guanine-nucleotide releasing factor</keyword>
<dbReference type="InterPro" id="IPR023578">
    <property type="entry name" value="Ras_GEF_dom_sf"/>
</dbReference>
<feature type="compositionally biased region" description="Acidic residues" evidence="5">
    <location>
        <begin position="141"/>
        <end position="150"/>
    </location>
</feature>
<dbReference type="PRINTS" id="PR00452">
    <property type="entry name" value="SH3DOMAIN"/>
</dbReference>
<feature type="compositionally biased region" description="Basic and acidic residues" evidence="5">
    <location>
        <begin position="196"/>
        <end position="207"/>
    </location>
</feature>
<evidence type="ECO:0000259" key="9">
    <source>
        <dbReference type="PROSITE" id="PS50212"/>
    </source>
</evidence>
<dbReference type="Pfam" id="PF00617">
    <property type="entry name" value="RasGEF"/>
    <property type="match status" value="1"/>
</dbReference>
<dbReference type="InterPro" id="IPR001452">
    <property type="entry name" value="SH3_domain"/>
</dbReference>
<evidence type="ECO:0000313" key="10">
    <source>
        <dbReference type="EMBL" id="TFK48671.1"/>
    </source>
</evidence>
<dbReference type="PROSITE" id="PS50212">
    <property type="entry name" value="RASGEF_NTER"/>
    <property type="match status" value="1"/>
</dbReference>
<feature type="domain" description="N-terminal Ras-GEF" evidence="9">
    <location>
        <begin position="950"/>
        <end position="1081"/>
    </location>
</feature>
<evidence type="ECO:0000259" key="6">
    <source>
        <dbReference type="PROSITE" id="PS50002"/>
    </source>
</evidence>
<evidence type="ECO:0000256" key="4">
    <source>
        <dbReference type="PROSITE-ProRule" id="PRU00192"/>
    </source>
</evidence>
<feature type="domain" description="WW" evidence="8">
    <location>
        <begin position="263"/>
        <end position="297"/>
    </location>
</feature>
<dbReference type="Gene3D" id="2.30.30.40">
    <property type="entry name" value="SH3 Domains"/>
    <property type="match status" value="1"/>
</dbReference>
<dbReference type="PROSITE" id="PS50002">
    <property type="entry name" value="SH3"/>
    <property type="match status" value="1"/>
</dbReference>
<dbReference type="SMART" id="SM00326">
    <property type="entry name" value="SH3"/>
    <property type="match status" value="1"/>
</dbReference>
<evidence type="ECO:0000259" key="8">
    <source>
        <dbReference type="PROSITE" id="PS50020"/>
    </source>
</evidence>
<dbReference type="CDD" id="cd11883">
    <property type="entry name" value="SH3_Sdc25"/>
    <property type="match status" value="1"/>
</dbReference>
<feature type="compositionally biased region" description="Low complexity" evidence="5">
    <location>
        <begin position="219"/>
        <end position="232"/>
    </location>
</feature>
<dbReference type="CDD" id="cd00155">
    <property type="entry name" value="RasGEF"/>
    <property type="match status" value="1"/>
</dbReference>
<dbReference type="Gene3D" id="1.10.840.10">
    <property type="entry name" value="Ras guanine-nucleotide exchange factors catalytic domain"/>
    <property type="match status" value="1"/>
</dbReference>
<name>A0A5C3N4H4_9AGAM</name>
<dbReference type="PROSITE" id="PS50020">
    <property type="entry name" value="WW_DOMAIN_2"/>
    <property type="match status" value="1"/>
</dbReference>